<evidence type="ECO:0000256" key="13">
    <source>
        <dbReference type="SAM" id="Phobius"/>
    </source>
</evidence>
<organism evidence="14 15">
    <name type="scientific">Ephemerocybe angulata</name>
    <dbReference type="NCBI Taxonomy" id="980116"/>
    <lineage>
        <taxon>Eukaryota</taxon>
        <taxon>Fungi</taxon>
        <taxon>Dikarya</taxon>
        <taxon>Basidiomycota</taxon>
        <taxon>Agaricomycotina</taxon>
        <taxon>Agaricomycetes</taxon>
        <taxon>Agaricomycetidae</taxon>
        <taxon>Agaricales</taxon>
        <taxon>Agaricineae</taxon>
        <taxon>Psathyrellaceae</taxon>
        <taxon>Ephemerocybe</taxon>
    </lineage>
</organism>
<dbReference type="InterPro" id="IPR045260">
    <property type="entry name" value="Sec12-like"/>
</dbReference>
<dbReference type="InterPro" id="IPR015943">
    <property type="entry name" value="WD40/YVTN_repeat-like_dom_sf"/>
</dbReference>
<dbReference type="OrthoDB" id="2013972at2759"/>
<comment type="subcellular location">
    <subcellularLocation>
        <location evidence="1">Endoplasmic reticulum membrane</location>
        <topology evidence="1">Single-pass type II membrane protein</topology>
    </subcellularLocation>
</comment>
<dbReference type="GO" id="GO:0005085">
    <property type="term" value="F:guanyl-nucleotide exchange factor activity"/>
    <property type="evidence" value="ECO:0007669"/>
    <property type="project" value="InterPro"/>
</dbReference>
<dbReference type="SMART" id="SM00320">
    <property type="entry name" value="WD40"/>
    <property type="match status" value="3"/>
</dbReference>
<evidence type="ECO:0000313" key="15">
    <source>
        <dbReference type="Proteomes" id="UP000541558"/>
    </source>
</evidence>
<evidence type="ECO:0000256" key="3">
    <source>
        <dbReference type="ARBA" id="ARBA00022574"/>
    </source>
</evidence>
<evidence type="ECO:0008006" key="16">
    <source>
        <dbReference type="Google" id="ProtNLM"/>
    </source>
</evidence>
<evidence type="ECO:0000256" key="11">
    <source>
        <dbReference type="PROSITE-ProRule" id="PRU00221"/>
    </source>
</evidence>
<feature type="transmembrane region" description="Helical" evidence="13">
    <location>
        <begin position="378"/>
        <end position="398"/>
    </location>
</feature>
<dbReference type="Pfam" id="PF00400">
    <property type="entry name" value="WD40"/>
    <property type="match status" value="1"/>
</dbReference>
<reference evidence="14 15" key="1">
    <citation type="journal article" date="2020" name="ISME J.">
        <title>Uncovering the hidden diversity of litter-decomposition mechanisms in mushroom-forming fungi.</title>
        <authorList>
            <person name="Floudas D."/>
            <person name="Bentzer J."/>
            <person name="Ahren D."/>
            <person name="Johansson T."/>
            <person name="Persson P."/>
            <person name="Tunlid A."/>
        </authorList>
    </citation>
    <scope>NUCLEOTIDE SEQUENCE [LARGE SCALE GENOMIC DNA]</scope>
    <source>
        <strain evidence="14 15">CBS 175.51</strain>
    </source>
</reference>
<keyword evidence="5" id="KW-0677">Repeat</keyword>
<gene>
    <name evidence="14" type="ORF">D9611_002307</name>
</gene>
<evidence type="ECO:0000256" key="10">
    <source>
        <dbReference type="ARBA" id="ARBA00023136"/>
    </source>
</evidence>
<feature type="region of interest" description="Disordered" evidence="12">
    <location>
        <begin position="196"/>
        <end position="217"/>
    </location>
</feature>
<keyword evidence="6" id="KW-0256">Endoplasmic reticulum</keyword>
<dbReference type="Proteomes" id="UP000541558">
    <property type="component" value="Unassembled WGS sequence"/>
</dbReference>
<sequence length="400" mass="42930">MRPRHTQHTIPAFPVYSCAFLNDATFIVGGGGGAARSGIKNKLRLYEVSEDRSIQQQHEFELEKGEDAPMSMAAHAETSSIVCGVNSTEDKLEKGLNENCRVYSVQDKQMSPLRTKGTLSSGDLEEYQKVTVLSPDGTLLAVAGPHHLSLLSYPSLNPVAEPIQTEKEIYDAAFSPDSLIIATTHNLLVYSLPKTSSAPAKGKQKGKAKSKTDNEKSGSSALALVKTVDVPASSIGEGSTFRQIKINPLNPAIAYTVINTNPARSRQKKSAPRQGFVSKWNTESWTIEKSRKVGEKGITCIDLSADGRLLGYGSSELSIGLLDATTLAPYATILKAHEFPPTVVKFNPSATLLVSGSPDNSLRVVSIPANVTASSSGLYLFILAIIAIIVSILLQLYLKS</sequence>
<keyword evidence="10 13" id="KW-0472">Membrane</keyword>
<evidence type="ECO:0000256" key="7">
    <source>
        <dbReference type="ARBA" id="ARBA00022892"/>
    </source>
</evidence>
<evidence type="ECO:0000256" key="6">
    <source>
        <dbReference type="ARBA" id="ARBA00022824"/>
    </source>
</evidence>
<keyword evidence="9 13" id="KW-1133">Transmembrane helix</keyword>
<proteinExistence type="predicted"/>
<comment type="caution">
    <text evidence="14">The sequence shown here is derived from an EMBL/GenBank/DDBJ whole genome shotgun (WGS) entry which is preliminary data.</text>
</comment>
<evidence type="ECO:0000256" key="2">
    <source>
        <dbReference type="ARBA" id="ARBA00022448"/>
    </source>
</evidence>
<dbReference type="GO" id="GO:0005789">
    <property type="term" value="C:endoplasmic reticulum membrane"/>
    <property type="evidence" value="ECO:0007669"/>
    <property type="project" value="UniProtKB-SubCell"/>
</dbReference>
<dbReference type="PANTHER" id="PTHR23284">
    <property type="entry name" value="PROLACTIN REGULATORY ELEMENT BINDING PROTEIN"/>
    <property type="match status" value="1"/>
</dbReference>
<dbReference type="GO" id="GO:0003400">
    <property type="term" value="P:regulation of COPII vesicle coating"/>
    <property type="evidence" value="ECO:0007669"/>
    <property type="project" value="TreeGrafter"/>
</dbReference>
<dbReference type="Gene3D" id="2.130.10.10">
    <property type="entry name" value="YVTN repeat-like/Quinoprotein amine dehydrogenase"/>
    <property type="match status" value="1"/>
</dbReference>
<keyword evidence="8" id="KW-0653">Protein transport</keyword>
<evidence type="ECO:0000256" key="4">
    <source>
        <dbReference type="ARBA" id="ARBA00022692"/>
    </source>
</evidence>
<protein>
    <recommendedName>
        <fullName evidence="16">WD40 repeat-like protein</fullName>
    </recommendedName>
</protein>
<evidence type="ECO:0000313" key="14">
    <source>
        <dbReference type="EMBL" id="KAF5333465.1"/>
    </source>
</evidence>
<evidence type="ECO:0000256" key="9">
    <source>
        <dbReference type="ARBA" id="ARBA00022989"/>
    </source>
</evidence>
<keyword evidence="4 13" id="KW-0812">Transmembrane</keyword>
<keyword evidence="3 11" id="KW-0853">WD repeat</keyword>
<dbReference type="GO" id="GO:0006888">
    <property type="term" value="P:endoplasmic reticulum to Golgi vesicle-mediated transport"/>
    <property type="evidence" value="ECO:0007669"/>
    <property type="project" value="TreeGrafter"/>
</dbReference>
<dbReference type="SUPFAM" id="SSF50978">
    <property type="entry name" value="WD40 repeat-like"/>
    <property type="match status" value="1"/>
</dbReference>
<dbReference type="GO" id="GO:0015031">
    <property type="term" value="P:protein transport"/>
    <property type="evidence" value="ECO:0007669"/>
    <property type="project" value="UniProtKB-KW"/>
</dbReference>
<evidence type="ECO:0000256" key="1">
    <source>
        <dbReference type="ARBA" id="ARBA00004648"/>
    </source>
</evidence>
<dbReference type="EMBL" id="JAACJK010000109">
    <property type="protein sequence ID" value="KAF5333465.1"/>
    <property type="molecule type" value="Genomic_DNA"/>
</dbReference>
<dbReference type="InterPro" id="IPR001680">
    <property type="entry name" value="WD40_rpt"/>
</dbReference>
<evidence type="ECO:0000256" key="8">
    <source>
        <dbReference type="ARBA" id="ARBA00022927"/>
    </source>
</evidence>
<dbReference type="PROSITE" id="PS50082">
    <property type="entry name" value="WD_REPEATS_2"/>
    <property type="match status" value="1"/>
</dbReference>
<feature type="repeat" description="WD" evidence="11">
    <location>
        <begin position="334"/>
        <end position="364"/>
    </location>
</feature>
<dbReference type="AlphaFoldDB" id="A0A8H5C1M9"/>
<name>A0A8H5C1M9_9AGAR</name>
<accession>A0A8H5C1M9</accession>
<keyword evidence="2" id="KW-0813">Transport</keyword>
<dbReference type="PANTHER" id="PTHR23284:SF0">
    <property type="entry name" value="PROLACTIN REGULATORY ELEMENT-BINDING PROTEIN"/>
    <property type="match status" value="1"/>
</dbReference>
<keyword evidence="15" id="KW-1185">Reference proteome</keyword>
<keyword evidence="7" id="KW-0931">ER-Golgi transport</keyword>
<dbReference type="InterPro" id="IPR036322">
    <property type="entry name" value="WD40_repeat_dom_sf"/>
</dbReference>
<evidence type="ECO:0000256" key="12">
    <source>
        <dbReference type="SAM" id="MobiDB-lite"/>
    </source>
</evidence>
<evidence type="ECO:0000256" key="5">
    <source>
        <dbReference type="ARBA" id="ARBA00022737"/>
    </source>
</evidence>